<evidence type="ECO:0000256" key="2">
    <source>
        <dbReference type="SAM" id="MobiDB-lite"/>
    </source>
</evidence>
<dbReference type="PANTHER" id="PTHR47894">
    <property type="entry name" value="HTH-TYPE TRANSCRIPTIONAL REGULATOR GADX"/>
    <property type="match status" value="1"/>
</dbReference>
<protein>
    <submittedName>
        <fullName evidence="4">AraC family transcriptional regulator ligand-binding domain-containing protein</fullName>
    </submittedName>
</protein>
<feature type="region of interest" description="Disordered" evidence="2">
    <location>
        <begin position="325"/>
        <end position="351"/>
    </location>
</feature>
<dbReference type="RefSeq" id="WP_368376529.1">
    <property type="nucleotide sequence ID" value="NZ_JBFRYB010000001.1"/>
</dbReference>
<sequence length="351" mass="40257">MKQTLTEDEDVLHALFEACKSLGIDLKDAASKSGLPAKLLTLPNHFVPSHLLNYLLENIAKKYHCQDFALHLANKLQTPELGLPTTVMSLSSDFKTGLEHASHYSAYYQDTGYWRHEICDEQVTLVKSANSLSSKYYRQRNLLGTAQMFLLLNTLSSHLWQPKKVCFSFSDPGANFSDTFHEFFDCELIFDQPNDSISFPADYLEFSISSSDPMLLRSMEVHIRGLQEELLQGRDVVERARLLIDERLRFSHCSEEELAFYMKLSTAELRSELGQANTNFKQLVEQQISDRAAFYTERCHVPMDIVLSSLMPYDEDRLYELLKEREKDPTEPTLRQDDIIRGGISKPPSTH</sequence>
<proteinExistence type="predicted"/>
<dbReference type="Proteomes" id="UP001557484">
    <property type="component" value="Unassembled WGS sequence"/>
</dbReference>
<comment type="caution">
    <text evidence="4">The sequence shown here is derived from an EMBL/GenBank/DDBJ whole genome shotgun (WGS) entry which is preliminary data.</text>
</comment>
<gene>
    <name evidence="4" type="ORF">AB4875_13260</name>
</gene>
<evidence type="ECO:0000313" key="4">
    <source>
        <dbReference type="EMBL" id="MEX1666455.1"/>
    </source>
</evidence>
<keyword evidence="1" id="KW-0238">DNA-binding</keyword>
<reference evidence="4 5" key="1">
    <citation type="journal article" date="2011" name="Int. J. Syst. Evol. Microbiol.">
        <title>Zhongshania antarctica gen. nov., sp. nov. and Zhongshania guokunii sp. nov., gammaproteobacteria respectively isolated from coastal attached (fast) ice and surface seawater of the Antarctic.</title>
        <authorList>
            <person name="Li H.J."/>
            <person name="Zhang X.Y."/>
            <person name="Chen C.X."/>
            <person name="Zhang Y.J."/>
            <person name="Gao Z.M."/>
            <person name="Yu Y."/>
            <person name="Chen X.L."/>
            <person name="Chen B."/>
            <person name="Zhang Y.Z."/>
        </authorList>
    </citation>
    <scope>NUCLEOTIDE SEQUENCE [LARGE SCALE GENOMIC DNA]</scope>
    <source>
        <strain evidence="4 5">R06B22</strain>
    </source>
</reference>
<name>A0ABV3TZ00_9GAMM</name>
<dbReference type="PANTHER" id="PTHR47894:SF4">
    <property type="entry name" value="HTH-TYPE TRANSCRIPTIONAL REGULATOR GADX"/>
    <property type="match status" value="1"/>
</dbReference>
<feature type="compositionally biased region" description="Basic and acidic residues" evidence="2">
    <location>
        <begin position="325"/>
        <end position="340"/>
    </location>
</feature>
<evidence type="ECO:0000259" key="3">
    <source>
        <dbReference type="Pfam" id="PF12625"/>
    </source>
</evidence>
<dbReference type="EMBL" id="JBFRYB010000001">
    <property type="protein sequence ID" value="MEX1666455.1"/>
    <property type="molecule type" value="Genomic_DNA"/>
</dbReference>
<evidence type="ECO:0000313" key="5">
    <source>
        <dbReference type="Proteomes" id="UP001557484"/>
    </source>
</evidence>
<accession>A0ABV3TZ00</accession>
<keyword evidence="5" id="KW-1185">Reference proteome</keyword>
<feature type="domain" description="HTH-type transcriptional regulator AraC-type N-terminal" evidence="3">
    <location>
        <begin position="23"/>
        <end position="205"/>
    </location>
</feature>
<organism evidence="4 5">
    <name type="scientific">Zhongshania arctica</name>
    <dbReference type="NCBI Taxonomy" id="3238302"/>
    <lineage>
        <taxon>Bacteria</taxon>
        <taxon>Pseudomonadati</taxon>
        <taxon>Pseudomonadota</taxon>
        <taxon>Gammaproteobacteria</taxon>
        <taxon>Cellvibrionales</taxon>
        <taxon>Spongiibacteraceae</taxon>
        <taxon>Zhongshania</taxon>
    </lineage>
</organism>
<evidence type="ECO:0000256" key="1">
    <source>
        <dbReference type="ARBA" id="ARBA00023125"/>
    </source>
</evidence>
<dbReference type="InterPro" id="IPR032687">
    <property type="entry name" value="AraC-type_N"/>
</dbReference>
<dbReference type="Pfam" id="PF12625">
    <property type="entry name" value="Arabinose_bd"/>
    <property type="match status" value="1"/>
</dbReference>